<dbReference type="GO" id="GO:0030057">
    <property type="term" value="C:desmosome"/>
    <property type="evidence" value="ECO:0007669"/>
    <property type="project" value="TreeGrafter"/>
</dbReference>
<dbReference type="PANTHER" id="PTHR24025">
    <property type="entry name" value="DESMOGLEIN FAMILY MEMBER"/>
    <property type="match status" value="1"/>
</dbReference>
<keyword evidence="7" id="KW-1133">Transmembrane helix</keyword>
<keyword evidence="9" id="KW-0325">Glycoprotein</keyword>
<dbReference type="PANTHER" id="PTHR24025:SF1">
    <property type="entry name" value="DESMOGLEIN-2"/>
    <property type="match status" value="1"/>
</dbReference>
<organism evidence="11 12">
    <name type="scientific">Nothoprocta perdicaria</name>
    <name type="common">Chilean tinamou</name>
    <name type="synonym">Crypturus perdicarius</name>
    <dbReference type="NCBI Taxonomy" id="30464"/>
    <lineage>
        <taxon>Eukaryota</taxon>
        <taxon>Metazoa</taxon>
        <taxon>Chordata</taxon>
        <taxon>Craniata</taxon>
        <taxon>Vertebrata</taxon>
        <taxon>Euteleostomi</taxon>
        <taxon>Archelosauria</taxon>
        <taxon>Archosauria</taxon>
        <taxon>Dinosauria</taxon>
        <taxon>Saurischia</taxon>
        <taxon>Theropoda</taxon>
        <taxon>Coelurosauria</taxon>
        <taxon>Aves</taxon>
        <taxon>Palaeognathae</taxon>
        <taxon>Tinamiformes</taxon>
        <taxon>Tinamidae</taxon>
        <taxon>Nothoprocta</taxon>
    </lineage>
</organism>
<evidence type="ECO:0000256" key="8">
    <source>
        <dbReference type="ARBA" id="ARBA00023136"/>
    </source>
</evidence>
<dbReference type="InterPro" id="IPR027397">
    <property type="entry name" value="Catenin-bd_sf"/>
</dbReference>
<dbReference type="GO" id="GO:0098609">
    <property type="term" value="P:cell-cell adhesion"/>
    <property type="evidence" value="ECO:0007669"/>
    <property type="project" value="TreeGrafter"/>
</dbReference>
<proteinExistence type="predicted"/>
<evidence type="ECO:0000256" key="6">
    <source>
        <dbReference type="ARBA" id="ARBA00022889"/>
    </source>
</evidence>
<evidence type="ECO:0000313" key="11">
    <source>
        <dbReference type="Ensembl" id="ENSNPEP00000009706.1"/>
    </source>
</evidence>
<gene>
    <name evidence="11" type="primary">DSG2</name>
</gene>
<feature type="compositionally biased region" description="Basic and acidic residues" evidence="10">
    <location>
        <begin position="12"/>
        <end position="28"/>
    </location>
</feature>
<feature type="region of interest" description="Disordered" evidence="10">
    <location>
        <begin position="1"/>
        <end position="28"/>
    </location>
</feature>
<dbReference type="InterPro" id="IPR009122">
    <property type="entry name" value="Desmosomal_cadherin"/>
</dbReference>
<dbReference type="Gene3D" id="4.10.900.10">
    <property type="entry name" value="TCF3-CBD (Catenin binding domain)"/>
    <property type="match status" value="1"/>
</dbReference>
<evidence type="ECO:0000256" key="4">
    <source>
        <dbReference type="ARBA" id="ARBA00022737"/>
    </source>
</evidence>
<evidence type="ECO:0000256" key="5">
    <source>
        <dbReference type="ARBA" id="ARBA00022837"/>
    </source>
</evidence>
<evidence type="ECO:0000256" key="7">
    <source>
        <dbReference type="ARBA" id="ARBA00022989"/>
    </source>
</evidence>
<evidence type="ECO:0000256" key="2">
    <source>
        <dbReference type="ARBA" id="ARBA00022475"/>
    </source>
</evidence>
<keyword evidence="2" id="KW-1003">Cell membrane</keyword>
<keyword evidence="5" id="KW-0106">Calcium</keyword>
<evidence type="ECO:0000256" key="9">
    <source>
        <dbReference type="ARBA" id="ARBA00023180"/>
    </source>
</evidence>
<name>A0A8C6Z3V9_NOTPE</name>
<protein>
    <submittedName>
        <fullName evidence="11">Desmoglein 2</fullName>
    </submittedName>
</protein>
<feature type="compositionally biased region" description="Polar residues" evidence="10">
    <location>
        <begin position="1"/>
        <end position="10"/>
    </location>
</feature>
<evidence type="ECO:0000256" key="3">
    <source>
        <dbReference type="ARBA" id="ARBA00022692"/>
    </source>
</evidence>
<accession>A0A8C6Z3V9</accession>
<sequence>MSTTEGSSHASHVREHCNTVTRTSERWEEQRPLFSDASYGAMAAGGAEGVTAGEGKTVMAGGGVMIAAGGAMNEEFLRDYFSDKVVSFVEEDEAQAAKDCLLVYSRGESSSPHGSVGCCSFIESDLDDHFLDDLGDKFKTLAEICMGRHIDMKHSRNESSFGPNDAKPQFLDQQSTFISKQALASGKTRPVSKPFAESSVTVTETSYSAAPAATVFLDPQFKENVVVTERVFAPASTLQDMVEVPSFTVLCNTSRCSQSEARLYQDLIVPSNLR</sequence>
<evidence type="ECO:0000256" key="1">
    <source>
        <dbReference type="ARBA" id="ARBA00004236"/>
    </source>
</evidence>
<dbReference type="Proteomes" id="UP000694420">
    <property type="component" value="Unplaced"/>
</dbReference>
<keyword evidence="4" id="KW-0677">Repeat</keyword>
<evidence type="ECO:0000256" key="10">
    <source>
        <dbReference type="SAM" id="MobiDB-lite"/>
    </source>
</evidence>
<dbReference type="PRINTS" id="PR01819">
    <property type="entry name" value="DESMOGLEIN"/>
</dbReference>
<reference evidence="11" key="2">
    <citation type="submission" date="2025-09" db="UniProtKB">
        <authorList>
            <consortium name="Ensembl"/>
        </authorList>
    </citation>
    <scope>IDENTIFICATION</scope>
</reference>
<keyword evidence="3" id="KW-0812">Transmembrane</keyword>
<keyword evidence="6" id="KW-0130">Cell adhesion</keyword>
<dbReference type="GO" id="GO:0005886">
    <property type="term" value="C:plasma membrane"/>
    <property type="evidence" value="ECO:0007669"/>
    <property type="project" value="UniProtKB-SubCell"/>
</dbReference>
<dbReference type="FunFam" id="4.10.900.10:FF:000003">
    <property type="entry name" value="Desmoglein 1"/>
    <property type="match status" value="1"/>
</dbReference>
<dbReference type="GO" id="GO:0005509">
    <property type="term" value="F:calcium ion binding"/>
    <property type="evidence" value="ECO:0007669"/>
    <property type="project" value="InterPro"/>
</dbReference>
<dbReference type="InterPro" id="IPR050971">
    <property type="entry name" value="Cadherin-domain_protein"/>
</dbReference>
<comment type="subcellular location">
    <subcellularLocation>
        <location evidence="1">Cell membrane</location>
    </subcellularLocation>
</comment>
<dbReference type="Ensembl" id="ENSNPET00000009944.1">
    <property type="protein sequence ID" value="ENSNPEP00000009706.1"/>
    <property type="gene ID" value="ENSNPEG00000007281.1"/>
</dbReference>
<reference evidence="11" key="1">
    <citation type="submission" date="2025-08" db="UniProtKB">
        <authorList>
            <consortium name="Ensembl"/>
        </authorList>
    </citation>
    <scope>IDENTIFICATION</scope>
</reference>
<keyword evidence="8" id="KW-0472">Membrane</keyword>
<evidence type="ECO:0000313" key="12">
    <source>
        <dbReference type="Proteomes" id="UP000694420"/>
    </source>
</evidence>
<dbReference type="PRINTS" id="PR01818">
    <property type="entry name" value="DESMOCADHERN"/>
</dbReference>
<keyword evidence="12" id="KW-1185">Reference proteome</keyword>
<dbReference type="AlphaFoldDB" id="A0A8C6Z3V9"/>